<organism evidence="2 3">
    <name type="scientific">Staphylococcus hsinchuensis</name>
    <dbReference type="NCBI Taxonomy" id="3051183"/>
    <lineage>
        <taxon>Bacteria</taxon>
        <taxon>Bacillati</taxon>
        <taxon>Bacillota</taxon>
        <taxon>Bacilli</taxon>
        <taxon>Bacillales</taxon>
        <taxon>Staphylococcaceae</taxon>
        <taxon>Staphylococcus</taxon>
    </lineage>
</organism>
<dbReference type="Proteomes" id="UP001436297">
    <property type="component" value="Chromosome"/>
</dbReference>
<gene>
    <name evidence="2" type="ORF">QQM35_02195</name>
</gene>
<dbReference type="InterPro" id="IPR029068">
    <property type="entry name" value="Glyas_Bleomycin-R_OHBP_Dase"/>
</dbReference>
<dbReference type="SUPFAM" id="SSF54593">
    <property type="entry name" value="Glyoxalase/Bleomycin resistance protein/Dihydroxybiphenyl dioxygenase"/>
    <property type="match status" value="1"/>
</dbReference>
<evidence type="ECO:0000313" key="3">
    <source>
        <dbReference type="Proteomes" id="UP001436297"/>
    </source>
</evidence>
<evidence type="ECO:0000313" key="2">
    <source>
        <dbReference type="EMBL" id="XAF70953.1"/>
    </source>
</evidence>
<protein>
    <recommendedName>
        <fullName evidence="1">Toxoflavin-degrading enzyme domain-containing protein</fullName>
    </recommendedName>
</protein>
<dbReference type="RefSeq" id="WP_251517215.1">
    <property type="nucleotide sequence ID" value="NZ_CP128355.1"/>
</dbReference>
<accession>A0ABZ3EES0</accession>
<keyword evidence="3" id="KW-1185">Reference proteome</keyword>
<dbReference type="Pfam" id="PF18711">
    <property type="entry name" value="TxDE"/>
    <property type="match status" value="1"/>
</dbReference>
<sequence length="218" mass="25562">MKLKSITLFTANLVDTFHFYKDTLECPVQIINAMAFKVTIGETQLLFQKSHEMNQPFYHFAIDIPYNHFNEMKRHYLNILFLLTEKGQHTATFDTFYAHSFYFNDPSGNVVELIARNSNISDYAQFIRISEIGFVCNDLLNVYAALSDYHLQTVNHAYPTAENFNFIGDSQDESYIILTSEEKKWDFSDQSSKAYPIKIETTRFTLSYINEQWFIDNK</sequence>
<dbReference type="EMBL" id="CP128355">
    <property type="protein sequence ID" value="XAF70953.1"/>
    <property type="molecule type" value="Genomic_DNA"/>
</dbReference>
<reference evidence="2 3" key="1">
    <citation type="journal article" date="2024" name="Pathogens">
        <title>Staphylococcus hsinchuensis sp. nov., Isolated from Soymilk.</title>
        <authorList>
            <person name="Wang Y.T."/>
            <person name="Lin Y.C."/>
            <person name="Hsieh Y.H."/>
            <person name="Lin Y.T."/>
            <person name="Hamada M."/>
            <person name="Chen C.C."/>
            <person name="Liou J.S."/>
            <person name="Lee A.Y."/>
            <person name="Zhang W.L."/>
            <person name="Chen Y.T."/>
            <person name="Huang C.H."/>
        </authorList>
    </citation>
    <scope>NUCLEOTIDE SEQUENCE [LARGE SCALE GENOMIC DNA]</scope>
    <source>
        <strain evidence="2 3">H164</strain>
    </source>
</reference>
<feature type="domain" description="Toxoflavin-degrading enzyme" evidence="1">
    <location>
        <begin position="129"/>
        <end position="181"/>
    </location>
</feature>
<name>A0ABZ3EES0_9STAP</name>
<dbReference type="InterPro" id="IPR040553">
    <property type="entry name" value="TxDE"/>
</dbReference>
<evidence type="ECO:0000259" key="1">
    <source>
        <dbReference type="Pfam" id="PF18711"/>
    </source>
</evidence>
<proteinExistence type="predicted"/>
<dbReference type="Gene3D" id="3.10.180.10">
    <property type="entry name" value="2,3-Dihydroxybiphenyl 1,2-Dioxygenase, domain 1"/>
    <property type="match status" value="1"/>
</dbReference>